<comment type="caution">
    <text evidence="1">The sequence shown here is derived from an EMBL/GenBank/DDBJ whole genome shotgun (WGS) entry which is preliminary data.</text>
</comment>
<organism evidence="1 2">
    <name type="scientific">Xenorhabdus bovienii str. kraussei Becker Underwood</name>
    <dbReference type="NCBI Taxonomy" id="1398204"/>
    <lineage>
        <taxon>Bacteria</taxon>
        <taxon>Pseudomonadati</taxon>
        <taxon>Pseudomonadota</taxon>
        <taxon>Gammaproteobacteria</taxon>
        <taxon>Enterobacterales</taxon>
        <taxon>Morganellaceae</taxon>
        <taxon>Xenorhabdus</taxon>
    </lineage>
</organism>
<protein>
    <recommendedName>
        <fullName evidence="3">Trypsin-like peptidase domain-containing protein</fullName>
    </recommendedName>
</protein>
<dbReference type="Gene3D" id="2.40.10.10">
    <property type="entry name" value="Trypsin-like serine proteases"/>
    <property type="match status" value="2"/>
</dbReference>
<dbReference type="InterPro" id="IPR043504">
    <property type="entry name" value="Peptidase_S1_PA_chymotrypsin"/>
</dbReference>
<dbReference type="HOGENOM" id="CLU_973040_0_0_6"/>
<dbReference type="AlphaFoldDB" id="A0A077Q0F4"/>
<proteinExistence type="predicted"/>
<evidence type="ECO:0000313" key="1">
    <source>
        <dbReference type="EMBL" id="CDH26507.1"/>
    </source>
</evidence>
<sequence>MLISSYDFYPYYPVIEHVTSWIEQKGTTQLSKKWQKSFVSFFAKDEHSTKRASLIGSGFLYMLDGKYPCIVTAAHVAHDLYKSSSPFFSINGDIYPFQKVNVSYNDKQDYAIISFSEEMIALEKNWIFFNSYERSLVNKTSSFVIMGYPASKNKLHVDRSHKGLSFCNITLHSFQYNKENEDIYFWFDEKIKNKNIIFEDESILKSIPSLQGMSGSVIAQIMEHKITGDFTLRAVGIFKEYKRTQKDKYLVGCTFVPFADEINTYIRKYTWIRLISAISKKGGQLL</sequence>
<gene>
    <name evidence="1" type="ORF">XBKB1_740001</name>
</gene>
<evidence type="ECO:0008006" key="3">
    <source>
        <dbReference type="Google" id="ProtNLM"/>
    </source>
</evidence>
<dbReference type="Proteomes" id="UP000028493">
    <property type="component" value="Unassembled WGS sequence"/>
</dbReference>
<reference evidence="1" key="1">
    <citation type="submission" date="2013-07" db="EMBL/GenBank/DDBJ databases">
        <title>Sub-species coevolution in mutualistic symbiosis.</title>
        <authorList>
            <person name="Murfin K."/>
            <person name="Klassen J."/>
            <person name="Lee M."/>
            <person name="Forst S."/>
            <person name="Stock P."/>
            <person name="Goodrich-Blair H."/>
        </authorList>
    </citation>
    <scope>NUCLEOTIDE SEQUENCE [LARGE SCALE GENOMIC DNA]</scope>
    <source>
        <strain evidence="1">Kraussei Becker Underwood</strain>
    </source>
</reference>
<dbReference type="InterPro" id="IPR009003">
    <property type="entry name" value="Peptidase_S1_PA"/>
</dbReference>
<dbReference type="RefSeq" id="WP_051875874.1">
    <property type="nucleotide sequence ID" value="NZ_CAWLXS010000073.1"/>
</dbReference>
<dbReference type="SUPFAM" id="SSF50494">
    <property type="entry name" value="Trypsin-like serine proteases"/>
    <property type="match status" value="1"/>
</dbReference>
<evidence type="ECO:0000313" key="2">
    <source>
        <dbReference type="Proteomes" id="UP000028493"/>
    </source>
</evidence>
<dbReference type="EMBL" id="CBSZ010000411">
    <property type="protein sequence ID" value="CDH26507.1"/>
    <property type="molecule type" value="Genomic_DNA"/>
</dbReference>
<accession>A0A077Q0F4</accession>
<name>A0A077Q0F4_XENBV</name>